<dbReference type="OrthoDB" id="4242846at2"/>
<proteinExistence type="predicted"/>
<dbReference type="EMBL" id="BCMM01000003">
    <property type="protein sequence ID" value="GAQ60728.1"/>
    <property type="molecule type" value="Genomic_DNA"/>
</dbReference>
<dbReference type="Proteomes" id="UP000067448">
    <property type="component" value="Unassembled WGS sequence"/>
</dbReference>
<reference evidence="1 2" key="2">
    <citation type="journal article" date="2016" name="Genome Announc.">
        <title>Draft Genome Sequences of Streptomyces scabiei S58, Streptomyces turgidiscabies T45, and Streptomyces acidiscabies a10, the Pathogens of Potato Common Scab, Isolated in Japan.</title>
        <authorList>
            <person name="Tomihama T."/>
            <person name="Nishi Y."/>
            <person name="Sakai M."/>
            <person name="Ikenaga M."/>
            <person name="Okubo T."/>
            <person name="Ikeda S."/>
        </authorList>
    </citation>
    <scope>NUCLEOTIDE SEQUENCE [LARGE SCALE GENOMIC DNA]</scope>
    <source>
        <strain evidence="1 2">S58</strain>
    </source>
</reference>
<reference evidence="2" key="3">
    <citation type="submission" date="2016-02" db="EMBL/GenBank/DDBJ databases">
        <title>Draft genome of pathogenic Streptomyces sp. in Japan.</title>
        <authorList>
            <person name="Tomihama T."/>
            <person name="Ikenaga M."/>
            <person name="Sakai M."/>
            <person name="Okubo T."/>
            <person name="Ikeda S."/>
        </authorList>
    </citation>
    <scope>NUCLEOTIDE SEQUENCE [LARGE SCALE GENOMIC DNA]</scope>
    <source>
        <strain evidence="2">S58</strain>
    </source>
</reference>
<accession>A0A124C3B0</accession>
<dbReference type="AlphaFoldDB" id="A0A124C3B0"/>
<gene>
    <name evidence="1" type="ORF">SsS58_01070</name>
</gene>
<comment type="caution">
    <text evidence="1">The sequence shown here is derived from an EMBL/GenBank/DDBJ whole genome shotgun (WGS) entry which is preliminary data.</text>
</comment>
<evidence type="ECO:0000313" key="2">
    <source>
        <dbReference type="Proteomes" id="UP000067448"/>
    </source>
</evidence>
<dbReference type="RefSeq" id="WP_059078830.1">
    <property type="nucleotide sequence ID" value="NZ_BCMM01000003.1"/>
</dbReference>
<evidence type="ECO:0000313" key="1">
    <source>
        <dbReference type="EMBL" id="GAQ60728.1"/>
    </source>
</evidence>
<sequence length="84" mass="8948">MFDHIGGLRPGQAARWTALAEECRPVLARDGMEAVQHLLAERGAGIIESIVITRALLGWAETPLHAATETVTTSAARTVVGDEN</sequence>
<name>A0A124C3B0_STRSC</name>
<reference evidence="2" key="1">
    <citation type="submission" date="2015-11" db="EMBL/GenBank/DDBJ databases">
        <authorList>
            <consortium name="Cross-ministerial Strategic Innovation Promotion Program (SIP) consortium"/>
            <person name="Tomihama T."/>
            <person name="Ikenaga M."/>
            <person name="Sakai M."/>
            <person name="Okubo T."/>
            <person name="Ikeda S."/>
        </authorList>
    </citation>
    <scope>NUCLEOTIDE SEQUENCE [LARGE SCALE GENOMIC DNA]</scope>
    <source>
        <strain evidence="2">S58</strain>
    </source>
</reference>
<organism evidence="1 2">
    <name type="scientific">Streptomyces scabiei</name>
    <dbReference type="NCBI Taxonomy" id="1930"/>
    <lineage>
        <taxon>Bacteria</taxon>
        <taxon>Bacillati</taxon>
        <taxon>Actinomycetota</taxon>
        <taxon>Actinomycetes</taxon>
        <taxon>Kitasatosporales</taxon>
        <taxon>Streptomycetaceae</taxon>
        <taxon>Streptomyces</taxon>
    </lineage>
</organism>
<protein>
    <submittedName>
        <fullName evidence="1">Uncharacterized protein</fullName>
    </submittedName>
</protein>